<comment type="caution">
    <text evidence="6">The sequence shown here is derived from an EMBL/GenBank/DDBJ whole genome shotgun (WGS) entry which is preliminary data.</text>
</comment>
<organism evidence="6 7">
    <name type="scientific">Zhongshania borealis</name>
    <dbReference type="NCBI Taxonomy" id="889488"/>
    <lineage>
        <taxon>Bacteria</taxon>
        <taxon>Pseudomonadati</taxon>
        <taxon>Pseudomonadota</taxon>
        <taxon>Gammaproteobacteria</taxon>
        <taxon>Cellvibrionales</taxon>
        <taxon>Spongiibacteraceae</taxon>
        <taxon>Zhongshania</taxon>
    </lineage>
</organism>
<accession>A0ABP7X8G5</accession>
<keyword evidence="7" id="KW-1185">Reference proteome</keyword>
<dbReference type="Pfam" id="PF00126">
    <property type="entry name" value="HTH_1"/>
    <property type="match status" value="1"/>
</dbReference>
<dbReference type="PANTHER" id="PTHR30537:SF10">
    <property type="entry name" value="TRANSCRIPTIONAL REGULATOR-RELATED"/>
    <property type="match status" value="1"/>
</dbReference>
<comment type="similarity">
    <text evidence="1">Belongs to the LysR transcriptional regulatory family.</text>
</comment>
<dbReference type="InterPro" id="IPR036390">
    <property type="entry name" value="WH_DNA-bd_sf"/>
</dbReference>
<dbReference type="InterPro" id="IPR005119">
    <property type="entry name" value="LysR_subst-bd"/>
</dbReference>
<dbReference type="RefSeq" id="WP_344939254.1">
    <property type="nucleotide sequence ID" value="NZ_BAABDM010000017.1"/>
</dbReference>
<proteinExistence type="inferred from homology"/>
<keyword evidence="3" id="KW-0238">DNA-binding</keyword>
<dbReference type="InterPro" id="IPR000847">
    <property type="entry name" value="LysR_HTH_N"/>
</dbReference>
<keyword evidence="4" id="KW-0804">Transcription</keyword>
<dbReference type="EMBL" id="BAABDM010000017">
    <property type="protein sequence ID" value="GAA4107199.1"/>
    <property type="molecule type" value="Genomic_DNA"/>
</dbReference>
<dbReference type="InterPro" id="IPR036388">
    <property type="entry name" value="WH-like_DNA-bd_sf"/>
</dbReference>
<evidence type="ECO:0000259" key="5">
    <source>
        <dbReference type="PROSITE" id="PS50931"/>
    </source>
</evidence>
<dbReference type="Pfam" id="PF03466">
    <property type="entry name" value="LysR_substrate"/>
    <property type="match status" value="1"/>
</dbReference>
<keyword evidence="2" id="KW-0805">Transcription regulation</keyword>
<evidence type="ECO:0000256" key="1">
    <source>
        <dbReference type="ARBA" id="ARBA00009437"/>
    </source>
</evidence>
<dbReference type="Proteomes" id="UP001500392">
    <property type="component" value="Unassembled WGS sequence"/>
</dbReference>
<dbReference type="PANTHER" id="PTHR30537">
    <property type="entry name" value="HTH-TYPE TRANSCRIPTIONAL REGULATOR"/>
    <property type="match status" value="1"/>
</dbReference>
<dbReference type="PROSITE" id="PS50931">
    <property type="entry name" value="HTH_LYSR"/>
    <property type="match status" value="1"/>
</dbReference>
<feature type="domain" description="HTH lysR-type" evidence="5">
    <location>
        <begin position="10"/>
        <end position="59"/>
    </location>
</feature>
<evidence type="ECO:0000256" key="2">
    <source>
        <dbReference type="ARBA" id="ARBA00023015"/>
    </source>
</evidence>
<gene>
    <name evidence="6" type="ORF">GCM10022414_38110</name>
</gene>
<reference evidence="7" key="1">
    <citation type="journal article" date="2019" name="Int. J. Syst. Evol. Microbiol.">
        <title>The Global Catalogue of Microorganisms (GCM) 10K type strain sequencing project: providing services to taxonomists for standard genome sequencing and annotation.</title>
        <authorList>
            <consortium name="The Broad Institute Genomics Platform"/>
            <consortium name="The Broad Institute Genome Sequencing Center for Infectious Disease"/>
            <person name="Wu L."/>
            <person name="Ma J."/>
        </authorList>
    </citation>
    <scope>NUCLEOTIDE SEQUENCE [LARGE SCALE GENOMIC DNA]</scope>
    <source>
        <strain evidence="7">JCM 17304</strain>
    </source>
</reference>
<dbReference type="SUPFAM" id="SSF53850">
    <property type="entry name" value="Periplasmic binding protein-like II"/>
    <property type="match status" value="1"/>
</dbReference>
<name>A0ABP7X8G5_9GAMM</name>
<dbReference type="Gene3D" id="3.40.190.290">
    <property type="match status" value="1"/>
</dbReference>
<evidence type="ECO:0000256" key="3">
    <source>
        <dbReference type="ARBA" id="ARBA00023125"/>
    </source>
</evidence>
<evidence type="ECO:0000256" key="4">
    <source>
        <dbReference type="ARBA" id="ARBA00023163"/>
    </source>
</evidence>
<dbReference type="Gene3D" id="1.10.10.10">
    <property type="entry name" value="Winged helix-like DNA-binding domain superfamily/Winged helix DNA-binding domain"/>
    <property type="match status" value="1"/>
</dbReference>
<dbReference type="SUPFAM" id="SSF46785">
    <property type="entry name" value="Winged helix' DNA-binding domain"/>
    <property type="match status" value="1"/>
</dbReference>
<evidence type="ECO:0000313" key="6">
    <source>
        <dbReference type="EMBL" id="GAA4107199.1"/>
    </source>
</evidence>
<sequence>MGQWQGVAEFVAVAETGSFTAAAGRLAVSVAQISRQISALEDRLGAKLFFRSTRKVVMTENGGVYYQHCRSLMDGLEEAERAISDLQSTPRGKIKMTAPITYGEENIMPLVNDFLLRYPDLELHCELSNQLDDLVTQGYDLAIRIGKLTDSAMMARKLASRTRYVCAAPDYLDRYGIPHSLAELEQHACLLGASDFWRFQEAGKSRNVRVVGRIRCNSGYALVDAALKGLGVIQLPDYYVRAFLDDGRLIRVLDHYREPEEGIWALFPHNRNLSPKIKLLVDFLTKQLAPGLSEAPNKQA</sequence>
<protein>
    <submittedName>
        <fullName evidence="6">LysR substrate-binding domain-containing protein</fullName>
    </submittedName>
</protein>
<evidence type="ECO:0000313" key="7">
    <source>
        <dbReference type="Proteomes" id="UP001500392"/>
    </source>
</evidence>
<dbReference type="InterPro" id="IPR058163">
    <property type="entry name" value="LysR-type_TF_proteobact-type"/>
</dbReference>